<protein>
    <recommendedName>
        <fullName evidence="3">Hydrolase</fullName>
    </recommendedName>
</protein>
<evidence type="ECO:0000313" key="2">
    <source>
        <dbReference type="Proteomes" id="UP000625079"/>
    </source>
</evidence>
<gene>
    <name evidence="1" type="ORF">GCM10010987_04310</name>
</gene>
<evidence type="ECO:0000313" key="1">
    <source>
        <dbReference type="EMBL" id="GGI19439.1"/>
    </source>
</evidence>
<dbReference type="AlphaFoldDB" id="A0AA87W2U4"/>
<dbReference type="EMBL" id="BMHC01000001">
    <property type="protein sequence ID" value="GGI19439.1"/>
    <property type="molecule type" value="Genomic_DNA"/>
</dbReference>
<reference evidence="1" key="1">
    <citation type="journal article" date="2014" name="Int. J. Syst. Evol. Microbiol.">
        <title>Complete genome sequence of Corynebacterium casei LMG S-19264T (=DSM 44701T), isolated from a smear-ripened cheese.</title>
        <authorList>
            <consortium name="US DOE Joint Genome Institute (JGI-PGF)"/>
            <person name="Walter F."/>
            <person name="Albersmeier A."/>
            <person name="Kalinowski J."/>
            <person name="Ruckert C."/>
        </authorList>
    </citation>
    <scope>NUCLEOTIDE SEQUENCE</scope>
    <source>
        <strain evidence="1">CGMCC 1.15034</strain>
    </source>
</reference>
<sequence>MHMTIATAGAQRRAQIVSAWSFDVFDTFLLRACTTPDGVFERTYELSGISRTCPDVSASFVQHRIQAEARARRTAKQTRGTGEVRIDEIYSGFPFRLFGLARHHLTDLIESEFAAELELCRANPDMVGKYLDMKRAGHPVGFISDTYWDSDRLARLLRACCPGLSWDFLYASCDHGSGKGEALFAKYLSEQAIDAGASFHVGDNDRADVRGAKRHGIRPRYYPQATPQLASKFQRETALFELLCGGAPSRLDHGARTLRRVVAARSAEKSPASHLGMTVLGPVMTAFDAFIARRCQEVAGPGRKVALAFLGRDGFLPHRIWQELHGAISAYLEINRRVSLIASADTMQPLIDLLSKVLKIDAPTFGDMMKFLPRKVALFFAGYPNGIAPGEDLAKALPELMDANEIVGLAADLRTRLLAYLRHTVPEFDSCTDLVLADLGYSGSVQKALRRVFEMEGIRIRLHGTYLLSLDDAFDDIAEEDSAEGFISDLVVTPHIKRMLIRNVALLEQICCSADGSVRDYDNGRVLREINPRPASQVALAAEIQAGSIAFAKSAGDAALDLRLDPYTAPDVAARWCAATLARLLLLPDEDELALLGGLKHDVNLGTHALAPMIDSDFVRRQITARGVSAACTSAAPPMWLAGSFASLSPSNAYLYALFGANRLPADVFEESPCGQVQVGLFRTDAEATLETATLYRTGLGELRLRIPVSRAMGITMIALPLPKFAPEGLLLGVTIQSADDVSDAAESQEVVDIPEESLVYAGMQRTGSHYRVETEDACLLIPTVPMTQDIAIYSVAINPLGSCLK</sequence>
<dbReference type="InterPro" id="IPR036412">
    <property type="entry name" value="HAD-like_sf"/>
</dbReference>
<organism evidence="1 2">
    <name type="scientific">Bradyrhizobium guangdongense</name>
    <dbReference type="NCBI Taxonomy" id="1325090"/>
    <lineage>
        <taxon>Bacteria</taxon>
        <taxon>Pseudomonadati</taxon>
        <taxon>Pseudomonadota</taxon>
        <taxon>Alphaproteobacteria</taxon>
        <taxon>Hyphomicrobiales</taxon>
        <taxon>Nitrobacteraceae</taxon>
        <taxon>Bradyrhizobium</taxon>
    </lineage>
</organism>
<accession>A0AA87W2U4</accession>
<dbReference type="Gene3D" id="3.40.50.1000">
    <property type="entry name" value="HAD superfamily/HAD-like"/>
    <property type="match status" value="1"/>
</dbReference>
<reference evidence="1" key="2">
    <citation type="submission" date="2022-12" db="EMBL/GenBank/DDBJ databases">
        <authorList>
            <person name="Sun Q."/>
            <person name="Zhou Y."/>
        </authorList>
    </citation>
    <scope>NUCLEOTIDE SEQUENCE</scope>
    <source>
        <strain evidence="1">CGMCC 1.15034</strain>
    </source>
</reference>
<name>A0AA87W2U4_9BRAD</name>
<evidence type="ECO:0008006" key="3">
    <source>
        <dbReference type="Google" id="ProtNLM"/>
    </source>
</evidence>
<comment type="caution">
    <text evidence="1">The sequence shown here is derived from an EMBL/GenBank/DDBJ whole genome shotgun (WGS) entry which is preliminary data.</text>
</comment>
<dbReference type="Gene3D" id="1.10.150.400">
    <property type="match status" value="1"/>
</dbReference>
<dbReference type="Proteomes" id="UP000625079">
    <property type="component" value="Unassembled WGS sequence"/>
</dbReference>
<dbReference type="InterPro" id="IPR023214">
    <property type="entry name" value="HAD_sf"/>
</dbReference>
<proteinExistence type="predicted"/>
<dbReference type="SUPFAM" id="SSF56784">
    <property type="entry name" value="HAD-like"/>
    <property type="match status" value="1"/>
</dbReference>